<evidence type="ECO:0008006" key="9">
    <source>
        <dbReference type="Google" id="ProtNLM"/>
    </source>
</evidence>
<protein>
    <recommendedName>
        <fullName evidence="9">Cytochrome P450</fullName>
    </recommendedName>
</protein>
<dbReference type="InterPro" id="IPR036396">
    <property type="entry name" value="Cyt_P450_sf"/>
</dbReference>
<dbReference type="SUPFAM" id="SSF48264">
    <property type="entry name" value="Cytochrome P450"/>
    <property type="match status" value="1"/>
</dbReference>
<evidence type="ECO:0000256" key="3">
    <source>
        <dbReference type="ARBA" id="ARBA00022723"/>
    </source>
</evidence>
<dbReference type="STRING" id="47428.A0A284RZD4"/>
<evidence type="ECO:0000256" key="6">
    <source>
        <dbReference type="PIRSR" id="PIRSR602401-1"/>
    </source>
</evidence>
<evidence type="ECO:0000256" key="1">
    <source>
        <dbReference type="ARBA" id="ARBA00001971"/>
    </source>
</evidence>
<dbReference type="InterPro" id="IPR001128">
    <property type="entry name" value="Cyt_P450"/>
</dbReference>
<dbReference type="CDD" id="cd11041">
    <property type="entry name" value="CYP503A1-like"/>
    <property type="match status" value="1"/>
</dbReference>
<dbReference type="AlphaFoldDB" id="A0A284RZD4"/>
<proteinExistence type="inferred from homology"/>
<keyword evidence="6" id="KW-0349">Heme</keyword>
<reference evidence="8" key="1">
    <citation type="journal article" date="2017" name="Nat. Ecol. Evol.">
        <title>Genome expansion and lineage-specific genetic innovations in the forest pathogenic fungi Armillaria.</title>
        <authorList>
            <person name="Sipos G."/>
            <person name="Prasanna A.N."/>
            <person name="Walter M.C."/>
            <person name="O'Connor E."/>
            <person name="Balint B."/>
            <person name="Krizsan K."/>
            <person name="Kiss B."/>
            <person name="Hess J."/>
            <person name="Varga T."/>
            <person name="Slot J."/>
            <person name="Riley R."/>
            <person name="Boka B."/>
            <person name="Rigling D."/>
            <person name="Barry K."/>
            <person name="Lee J."/>
            <person name="Mihaltcheva S."/>
            <person name="LaButti K."/>
            <person name="Lipzen A."/>
            <person name="Waldron R."/>
            <person name="Moloney N.M."/>
            <person name="Sperisen C."/>
            <person name="Kredics L."/>
            <person name="Vagvoelgyi C."/>
            <person name="Patrignani A."/>
            <person name="Fitzpatrick D."/>
            <person name="Nagy I."/>
            <person name="Doyle S."/>
            <person name="Anderson J.B."/>
            <person name="Grigoriev I.V."/>
            <person name="Gueldener U."/>
            <person name="Muensterkoetter M."/>
            <person name="Nagy L.G."/>
        </authorList>
    </citation>
    <scope>NUCLEOTIDE SEQUENCE [LARGE SCALE GENOMIC DNA]</scope>
    <source>
        <strain evidence="8">C18/9</strain>
    </source>
</reference>
<gene>
    <name evidence="7" type="ORF">ARMOST_17521</name>
</gene>
<keyword evidence="4" id="KW-0560">Oxidoreductase</keyword>
<dbReference type="Proteomes" id="UP000219338">
    <property type="component" value="Unassembled WGS sequence"/>
</dbReference>
<keyword evidence="3 6" id="KW-0479">Metal-binding</keyword>
<evidence type="ECO:0000256" key="5">
    <source>
        <dbReference type="ARBA" id="ARBA00023004"/>
    </source>
</evidence>
<dbReference type="GO" id="GO:0004497">
    <property type="term" value="F:monooxygenase activity"/>
    <property type="evidence" value="ECO:0007669"/>
    <property type="project" value="InterPro"/>
</dbReference>
<dbReference type="InterPro" id="IPR002401">
    <property type="entry name" value="Cyt_P450_E_grp-I"/>
</dbReference>
<evidence type="ECO:0000313" key="7">
    <source>
        <dbReference type="EMBL" id="SJL14066.1"/>
    </source>
</evidence>
<dbReference type="GO" id="GO:0016705">
    <property type="term" value="F:oxidoreductase activity, acting on paired donors, with incorporation or reduction of molecular oxygen"/>
    <property type="evidence" value="ECO:0007669"/>
    <property type="project" value="InterPro"/>
</dbReference>
<organism evidence="7 8">
    <name type="scientific">Armillaria ostoyae</name>
    <name type="common">Armillaria root rot fungus</name>
    <dbReference type="NCBI Taxonomy" id="47428"/>
    <lineage>
        <taxon>Eukaryota</taxon>
        <taxon>Fungi</taxon>
        <taxon>Dikarya</taxon>
        <taxon>Basidiomycota</taxon>
        <taxon>Agaricomycotina</taxon>
        <taxon>Agaricomycetes</taxon>
        <taxon>Agaricomycetidae</taxon>
        <taxon>Agaricales</taxon>
        <taxon>Marasmiineae</taxon>
        <taxon>Physalacriaceae</taxon>
        <taxon>Armillaria</taxon>
    </lineage>
</organism>
<evidence type="ECO:0000313" key="8">
    <source>
        <dbReference type="Proteomes" id="UP000219338"/>
    </source>
</evidence>
<name>A0A284RZD4_ARMOS</name>
<comment type="cofactor">
    <cofactor evidence="1 6">
        <name>heme</name>
        <dbReference type="ChEBI" id="CHEBI:30413"/>
    </cofactor>
</comment>
<dbReference type="EMBL" id="FUEG01000022">
    <property type="protein sequence ID" value="SJL14066.1"/>
    <property type="molecule type" value="Genomic_DNA"/>
</dbReference>
<dbReference type="Gene3D" id="1.10.630.10">
    <property type="entry name" value="Cytochrome P450"/>
    <property type="match status" value="1"/>
</dbReference>
<feature type="binding site" description="axial binding residue" evidence="6">
    <location>
        <position position="294"/>
    </location>
    <ligand>
        <name>heme</name>
        <dbReference type="ChEBI" id="CHEBI:30413"/>
    </ligand>
    <ligandPart>
        <name>Fe</name>
        <dbReference type="ChEBI" id="CHEBI:18248"/>
    </ligandPart>
</feature>
<dbReference type="OrthoDB" id="1844152at2759"/>
<dbReference type="OMA" id="IEEEGCT"/>
<evidence type="ECO:0000256" key="4">
    <source>
        <dbReference type="ARBA" id="ARBA00023002"/>
    </source>
</evidence>
<comment type="similarity">
    <text evidence="2">Belongs to the cytochrome P450 family.</text>
</comment>
<dbReference type="Pfam" id="PF00067">
    <property type="entry name" value="p450"/>
    <property type="match status" value="1"/>
</dbReference>
<evidence type="ECO:0000256" key="2">
    <source>
        <dbReference type="ARBA" id="ARBA00010617"/>
    </source>
</evidence>
<sequence length="349" mass="39795">MWSFFDSQANIRVEWISVPLYEAICQIVCRATNRMFVGLPVCRDRDYIRLNIDFSHSVCLCACLINHGPAFLKSILGTILTPRNRALAKMKKFLGSTIRERLQQQSVHGKNWPDNSNDLLSWCLDASDDDEKRCTIPDLSIRTLSVNMAAIHTISEAFTTVLYAVAAHPEYVQTLRSEVESVIEEEGCTKVAMSKMVQLDSFMMEAQRVYGGIGVFGMRRVARKDFIFSDGTLVPAGSYIVVPAFSTNMDERSYKDPLEFKPWRFSERSDNGKHPQMVSPGVDFMFFGYGRHQCTGRFLAVIELKIMMSHILLNFDVKMMDKVPPPIWISEYPFIGSGKVLFRKRVRTP</sequence>
<dbReference type="GO" id="GO:0005506">
    <property type="term" value="F:iron ion binding"/>
    <property type="evidence" value="ECO:0007669"/>
    <property type="project" value="InterPro"/>
</dbReference>
<dbReference type="PRINTS" id="PR00463">
    <property type="entry name" value="EP450I"/>
</dbReference>
<keyword evidence="8" id="KW-1185">Reference proteome</keyword>
<accession>A0A284RZD4</accession>
<dbReference type="GO" id="GO:0020037">
    <property type="term" value="F:heme binding"/>
    <property type="evidence" value="ECO:0007669"/>
    <property type="project" value="InterPro"/>
</dbReference>
<keyword evidence="5 6" id="KW-0408">Iron</keyword>
<dbReference type="PANTHER" id="PTHR46206">
    <property type="entry name" value="CYTOCHROME P450"/>
    <property type="match status" value="1"/>
</dbReference>